<reference evidence="1" key="1">
    <citation type="submission" date="2019-10" db="EMBL/GenBank/DDBJ databases">
        <authorList>
            <consortium name="DOE Joint Genome Institute"/>
            <person name="Kuo A."/>
            <person name="Miyauchi S."/>
            <person name="Kiss E."/>
            <person name="Drula E."/>
            <person name="Kohler A."/>
            <person name="Sanchez-Garcia M."/>
            <person name="Andreopoulos B."/>
            <person name="Barry K.W."/>
            <person name="Bonito G."/>
            <person name="Buee M."/>
            <person name="Carver A."/>
            <person name="Chen C."/>
            <person name="Cichocki N."/>
            <person name="Clum A."/>
            <person name="Culley D."/>
            <person name="Crous P.W."/>
            <person name="Fauchery L."/>
            <person name="Girlanda M."/>
            <person name="Hayes R."/>
            <person name="Keri Z."/>
            <person name="Labutti K."/>
            <person name="Lipzen A."/>
            <person name="Lombard V."/>
            <person name="Magnuson J."/>
            <person name="Maillard F."/>
            <person name="Morin E."/>
            <person name="Murat C."/>
            <person name="Nolan M."/>
            <person name="Ohm R."/>
            <person name="Pangilinan J."/>
            <person name="Pereira M."/>
            <person name="Perotto S."/>
            <person name="Peter M."/>
            <person name="Riley R."/>
            <person name="Sitrit Y."/>
            <person name="Stielow B."/>
            <person name="Szollosi G."/>
            <person name="Zifcakova L."/>
            <person name="Stursova M."/>
            <person name="Spatafora J.W."/>
            <person name="Tedersoo L."/>
            <person name="Vaario L.-M."/>
            <person name="Yamada A."/>
            <person name="Yan M."/>
            <person name="Wang P."/>
            <person name="Xu J."/>
            <person name="Bruns T."/>
            <person name="Baldrian P."/>
            <person name="Vilgalys R."/>
            <person name="Henrissat B."/>
            <person name="Grigoriev I.V."/>
            <person name="Hibbett D."/>
            <person name="Nagy L.G."/>
            <person name="Martin F.M."/>
        </authorList>
    </citation>
    <scope>NUCLEOTIDE SEQUENCE</scope>
    <source>
        <strain evidence="1">P2</strain>
    </source>
</reference>
<evidence type="ECO:0000313" key="1">
    <source>
        <dbReference type="EMBL" id="KAF9642447.1"/>
    </source>
</evidence>
<reference evidence="1" key="2">
    <citation type="journal article" date="2020" name="Nat. Commun.">
        <title>Large-scale genome sequencing of mycorrhizal fungi provides insights into the early evolution of symbiotic traits.</title>
        <authorList>
            <person name="Miyauchi S."/>
            <person name="Kiss E."/>
            <person name="Kuo A."/>
            <person name="Drula E."/>
            <person name="Kohler A."/>
            <person name="Sanchez-Garcia M."/>
            <person name="Morin E."/>
            <person name="Andreopoulos B."/>
            <person name="Barry K.W."/>
            <person name="Bonito G."/>
            <person name="Buee M."/>
            <person name="Carver A."/>
            <person name="Chen C."/>
            <person name="Cichocki N."/>
            <person name="Clum A."/>
            <person name="Culley D."/>
            <person name="Crous P.W."/>
            <person name="Fauchery L."/>
            <person name="Girlanda M."/>
            <person name="Hayes R.D."/>
            <person name="Keri Z."/>
            <person name="LaButti K."/>
            <person name="Lipzen A."/>
            <person name="Lombard V."/>
            <person name="Magnuson J."/>
            <person name="Maillard F."/>
            <person name="Murat C."/>
            <person name="Nolan M."/>
            <person name="Ohm R.A."/>
            <person name="Pangilinan J."/>
            <person name="Pereira M.F."/>
            <person name="Perotto S."/>
            <person name="Peter M."/>
            <person name="Pfister S."/>
            <person name="Riley R."/>
            <person name="Sitrit Y."/>
            <person name="Stielow J.B."/>
            <person name="Szollosi G."/>
            <person name="Zifcakova L."/>
            <person name="Stursova M."/>
            <person name="Spatafora J.W."/>
            <person name="Tedersoo L."/>
            <person name="Vaario L.M."/>
            <person name="Yamada A."/>
            <person name="Yan M."/>
            <person name="Wang P."/>
            <person name="Xu J."/>
            <person name="Bruns T."/>
            <person name="Baldrian P."/>
            <person name="Vilgalys R."/>
            <person name="Dunand C."/>
            <person name="Henrissat B."/>
            <person name="Grigoriev I.V."/>
            <person name="Hibbett D."/>
            <person name="Nagy L.G."/>
            <person name="Martin F.M."/>
        </authorList>
    </citation>
    <scope>NUCLEOTIDE SEQUENCE</scope>
    <source>
        <strain evidence="1">P2</strain>
    </source>
</reference>
<sequence>MHSEVSGVLFPKIGKPGQLSPKARLLIITGWLFPSRFNTEPPFDRHDWIVHRPETGEEVRYIIDYYSTPPLPDGSSVFSLDVWPALDSSVGIQTRVNGWKEIWSNPATRENEA</sequence>
<name>A0ACB6YYT3_THEGA</name>
<accession>A0ACB6YYT3</accession>
<gene>
    <name evidence="1" type="ORF">BDM02DRAFT_2236924</name>
</gene>
<protein>
    <submittedName>
        <fullName evidence="1">Uncharacterized protein</fullName>
    </submittedName>
</protein>
<comment type="caution">
    <text evidence="1">The sequence shown here is derived from an EMBL/GenBank/DDBJ whole genome shotgun (WGS) entry which is preliminary data.</text>
</comment>
<organism evidence="1 2">
    <name type="scientific">Thelephora ganbajun</name>
    <name type="common">Ganba fungus</name>
    <dbReference type="NCBI Taxonomy" id="370292"/>
    <lineage>
        <taxon>Eukaryota</taxon>
        <taxon>Fungi</taxon>
        <taxon>Dikarya</taxon>
        <taxon>Basidiomycota</taxon>
        <taxon>Agaricomycotina</taxon>
        <taxon>Agaricomycetes</taxon>
        <taxon>Thelephorales</taxon>
        <taxon>Thelephoraceae</taxon>
        <taxon>Thelephora</taxon>
    </lineage>
</organism>
<keyword evidence="2" id="KW-1185">Reference proteome</keyword>
<proteinExistence type="predicted"/>
<dbReference type="Proteomes" id="UP000886501">
    <property type="component" value="Unassembled WGS sequence"/>
</dbReference>
<dbReference type="EMBL" id="MU118470">
    <property type="protein sequence ID" value="KAF9642447.1"/>
    <property type="molecule type" value="Genomic_DNA"/>
</dbReference>
<evidence type="ECO:0000313" key="2">
    <source>
        <dbReference type="Proteomes" id="UP000886501"/>
    </source>
</evidence>